<comment type="caution">
    <text evidence="1">The sequence shown here is derived from an EMBL/GenBank/DDBJ whole genome shotgun (WGS) entry which is preliminary data.</text>
</comment>
<sequence length="285" mass="33065">MKTLLFLVLFSTIISNAQKSKIQEKKNETINLAVNLNDIANNIEETLKKGKYKLKVYGKIDNNIHYINIKQEQTIFVEPPLEIDKNEFTKENQFDTIKFEYERFFEFEIKNRTKFEVVVQIMSVETNKLVREIKITYNSLKNKKWISSVGISSNFLINKDTYRTVKDGDLFKIKRDGSQEILQIIPLIQFSFINLEKDSGFAPTGGIGFDTENISAFIGGSYYIGQNVFITGGISLHKQKRLNNLYNVGQELSEAVDKSTVNIEYYRFNPFISFTYRFSSNILKK</sequence>
<gene>
    <name evidence="1" type="ORF">ACFSQS_06865</name>
</gene>
<dbReference type="Proteomes" id="UP001597441">
    <property type="component" value="Unassembled WGS sequence"/>
</dbReference>
<reference evidence="2" key="1">
    <citation type="journal article" date="2019" name="Int. J. Syst. Evol. Microbiol.">
        <title>The Global Catalogue of Microorganisms (GCM) 10K type strain sequencing project: providing services to taxonomists for standard genome sequencing and annotation.</title>
        <authorList>
            <consortium name="The Broad Institute Genomics Platform"/>
            <consortium name="The Broad Institute Genome Sequencing Center for Infectious Disease"/>
            <person name="Wu L."/>
            <person name="Ma J."/>
        </authorList>
    </citation>
    <scope>NUCLEOTIDE SEQUENCE [LARGE SCALE GENOMIC DNA]</scope>
    <source>
        <strain evidence="2">KCTC 42903</strain>
    </source>
</reference>
<evidence type="ECO:0000313" key="2">
    <source>
        <dbReference type="Proteomes" id="UP001597441"/>
    </source>
</evidence>
<keyword evidence="2" id="KW-1185">Reference proteome</keyword>
<evidence type="ECO:0008006" key="3">
    <source>
        <dbReference type="Google" id="ProtNLM"/>
    </source>
</evidence>
<dbReference type="EMBL" id="JBHULK010000002">
    <property type="protein sequence ID" value="MFD2534823.1"/>
    <property type="molecule type" value="Genomic_DNA"/>
</dbReference>
<dbReference type="RefSeq" id="WP_388016122.1">
    <property type="nucleotide sequence ID" value="NZ_JBHUDT010000002.1"/>
</dbReference>
<name>A0ABW5JTF6_9FLAO</name>
<proteinExistence type="predicted"/>
<evidence type="ECO:0000313" key="1">
    <source>
        <dbReference type="EMBL" id="MFD2534823.1"/>
    </source>
</evidence>
<accession>A0ABW5JTF6</accession>
<protein>
    <recommendedName>
        <fullName evidence="3">Outer membrane protein beta-barrel domain-containing protein</fullName>
    </recommendedName>
</protein>
<organism evidence="1 2">
    <name type="scientific">Gelatiniphilus marinus</name>
    <dbReference type="NCBI Taxonomy" id="1759464"/>
    <lineage>
        <taxon>Bacteria</taxon>
        <taxon>Pseudomonadati</taxon>
        <taxon>Bacteroidota</taxon>
        <taxon>Flavobacteriia</taxon>
        <taxon>Flavobacteriales</taxon>
        <taxon>Flavobacteriaceae</taxon>
        <taxon>Gelatiniphilus</taxon>
    </lineage>
</organism>